<sequence length="118" mass="13048">MCGLSCLKFQRRSRIQGGGEGREAKSSSFVPGSPFPCEREIRPPPAEMQAAALWSKGLPGLRSHLCAAASFHSMPAFPPSGRASSIPSMNMGNRSYPRYAWTHLSVVIWTGWEHERHH</sequence>
<reference evidence="2" key="3">
    <citation type="submission" date="2022-01" db="UniProtKB">
        <authorList>
            <consortium name="EnsemblPlants"/>
        </authorList>
    </citation>
    <scope>IDENTIFICATION</scope>
    <source>
        <strain evidence="2">subsp. vulgare</strain>
    </source>
</reference>
<dbReference type="Gramene" id="HORVU.MOREX.r3.5HG0419940.1">
    <property type="protein sequence ID" value="HORVU.MOREX.r3.5HG0419940.1"/>
    <property type="gene ID" value="HORVU.MOREX.r3.5HG0419940"/>
</dbReference>
<evidence type="ECO:0000313" key="2">
    <source>
        <dbReference type="EnsemblPlants" id="HORVU.MOREX.r3.5HG0419940.1"/>
    </source>
</evidence>
<accession>A0A8I6XRY4</accession>
<evidence type="ECO:0000256" key="1">
    <source>
        <dbReference type="SAM" id="MobiDB-lite"/>
    </source>
</evidence>
<dbReference type="EnsemblPlants" id="HORVU.MOREX.r3.5HG0419940.1">
    <property type="protein sequence ID" value="HORVU.MOREX.r3.5HG0419940.1"/>
    <property type="gene ID" value="HORVU.MOREX.r3.5HG0419940"/>
</dbReference>
<feature type="region of interest" description="Disordered" evidence="1">
    <location>
        <begin position="15"/>
        <end position="36"/>
    </location>
</feature>
<dbReference type="Gramene" id="HORVU.MOREX.r2.5HG0349520.1">
    <property type="protein sequence ID" value="HORVU.MOREX.r2.5HG0349520.1"/>
    <property type="gene ID" value="HORVU.MOREX.r2.5HG0349520"/>
</dbReference>
<keyword evidence="3" id="KW-1185">Reference proteome</keyword>
<dbReference type="AlphaFoldDB" id="A0A8I6XRY4"/>
<proteinExistence type="predicted"/>
<dbReference type="Proteomes" id="UP000011116">
    <property type="component" value="Chromosome 5H"/>
</dbReference>
<reference evidence="2" key="2">
    <citation type="submission" date="2020-10" db="EMBL/GenBank/DDBJ databases">
        <authorList>
            <person name="Scholz U."/>
            <person name="Mascher M."/>
            <person name="Fiebig A."/>
        </authorList>
    </citation>
    <scope>NUCLEOTIDE SEQUENCE [LARGE SCALE GENOMIC DNA]</scope>
    <source>
        <strain evidence="2">cv. Morex</strain>
    </source>
</reference>
<evidence type="ECO:0000313" key="3">
    <source>
        <dbReference type="Proteomes" id="UP000011116"/>
    </source>
</evidence>
<organism evidence="2 3">
    <name type="scientific">Hordeum vulgare subsp. vulgare</name>
    <name type="common">Domesticated barley</name>
    <dbReference type="NCBI Taxonomy" id="112509"/>
    <lineage>
        <taxon>Eukaryota</taxon>
        <taxon>Viridiplantae</taxon>
        <taxon>Streptophyta</taxon>
        <taxon>Embryophyta</taxon>
        <taxon>Tracheophyta</taxon>
        <taxon>Spermatophyta</taxon>
        <taxon>Magnoliopsida</taxon>
        <taxon>Liliopsida</taxon>
        <taxon>Poales</taxon>
        <taxon>Poaceae</taxon>
        <taxon>BOP clade</taxon>
        <taxon>Pooideae</taxon>
        <taxon>Triticodae</taxon>
        <taxon>Triticeae</taxon>
        <taxon>Hordeinae</taxon>
        <taxon>Hordeum</taxon>
    </lineage>
</organism>
<reference evidence="3" key="1">
    <citation type="journal article" date="2012" name="Nature">
        <title>A physical, genetic and functional sequence assembly of the barley genome.</title>
        <authorList>
            <consortium name="The International Barley Genome Sequencing Consortium"/>
            <person name="Mayer K.F."/>
            <person name="Waugh R."/>
            <person name="Brown J.W."/>
            <person name="Schulman A."/>
            <person name="Langridge P."/>
            <person name="Platzer M."/>
            <person name="Fincher G.B."/>
            <person name="Muehlbauer G.J."/>
            <person name="Sato K."/>
            <person name="Close T.J."/>
            <person name="Wise R.P."/>
            <person name="Stein N."/>
        </authorList>
    </citation>
    <scope>NUCLEOTIDE SEQUENCE [LARGE SCALE GENOMIC DNA]</scope>
    <source>
        <strain evidence="3">cv. Morex</strain>
    </source>
</reference>
<name>A0A8I6XRY4_HORVV</name>
<protein>
    <submittedName>
        <fullName evidence="2">Uncharacterized protein</fullName>
    </submittedName>
</protein>